<dbReference type="Proteomes" id="UP001597058">
    <property type="component" value="Unassembled WGS sequence"/>
</dbReference>
<evidence type="ECO:0000256" key="10">
    <source>
        <dbReference type="ARBA" id="ARBA00038897"/>
    </source>
</evidence>
<dbReference type="PROSITE" id="PS51379">
    <property type="entry name" value="4FE4S_FER_2"/>
    <property type="match status" value="1"/>
</dbReference>
<evidence type="ECO:0000256" key="1">
    <source>
        <dbReference type="ARBA" id="ARBA00001974"/>
    </source>
</evidence>
<dbReference type="Pfam" id="PF02913">
    <property type="entry name" value="FAD-oxidase_C"/>
    <property type="match status" value="1"/>
</dbReference>
<keyword evidence="5" id="KW-0274">FAD</keyword>
<proteinExistence type="inferred from homology"/>
<accession>A0ABW3XA64</accession>
<dbReference type="Gene3D" id="1.10.45.10">
    <property type="entry name" value="Vanillyl-alcohol Oxidase, Chain A, domain 4"/>
    <property type="match status" value="1"/>
</dbReference>
<dbReference type="EMBL" id="JBHTMM010000010">
    <property type="protein sequence ID" value="MFD1306336.1"/>
    <property type="molecule type" value="Genomic_DNA"/>
</dbReference>
<evidence type="ECO:0000259" key="12">
    <source>
        <dbReference type="PROSITE" id="PS51387"/>
    </source>
</evidence>
<keyword evidence="8" id="KW-0408">Iron</keyword>
<dbReference type="InterPro" id="IPR009051">
    <property type="entry name" value="Helical_ferredxn"/>
</dbReference>
<evidence type="ECO:0000256" key="4">
    <source>
        <dbReference type="ARBA" id="ARBA00022723"/>
    </source>
</evidence>
<evidence type="ECO:0000256" key="8">
    <source>
        <dbReference type="ARBA" id="ARBA00023004"/>
    </source>
</evidence>
<protein>
    <recommendedName>
        <fullName evidence="10">D-lactate dehydrogenase (cytochrome)</fullName>
        <ecNumber evidence="10">1.1.2.4</ecNumber>
    </recommendedName>
</protein>
<dbReference type="Gene3D" id="3.30.70.2740">
    <property type="match status" value="1"/>
</dbReference>
<dbReference type="InterPro" id="IPR036318">
    <property type="entry name" value="FAD-bd_PCMH-like_sf"/>
</dbReference>
<dbReference type="PROSITE" id="PS00198">
    <property type="entry name" value="4FE4S_FER_1"/>
    <property type="match status" value="1"/>
</dbReference>
<evidence type="ECO:0000256" key="6">
    <source>
        <dbReference type="ARBA" id="ARBA00022946"/>
    </source>
</evidence>
<dbReference type="Gene3D" id="3.30.465.10">
    <property type="match status" value="1"/>
</dbReference>
<dbReference type="InterPro" id="IPR016167">
    <property type="entry name" value="FAD-bd_PCMH_sub1"/>
</dbReference>
<evidence type="ECO:0000256" key="2">
    <source>
        <dbReference type="ARBA" id="ARBA00008000"/>
    </source>
</evidence>
<feature type="domain" description="FAD-binding PCMH-type" evidence="12">
    <location>
        <begin position="51"/>
        <end position="279"/>
    </location>
</feature>
<dbReference type="Pfam" id="PF13183">
    <property type="entry name" value="Fer4_8"/>
    <property type="match status" value="1"/>
</dbReference>
<gene>
    <name evidence="13" type="ORF">ACFQ5X_10825</name>
</gene>
<dbReference type="InterPro" id="IPR006094">
    <property type="entry name" value="Oxid_FAD_bind_N"/>
</dbReference>
<dbReference type="RefSeq" id="WP_381241502.1">
    <property type="nucleotide sequence ID" value="NZ_JBHSKH010000091.1"/>
</dbReference>
<dbReference type="SUPFAM" id="SSF55103">
    <property type="entry name" value="FAD-linked oxidases, C-terminal domain"/>
    <property type="match status" value="1"/>
</dbReference>
<dbReference type="PANTHER" id="PTHR11748">
    <property type="entry name" value="D-LACTATE DEHYDROGENASE"/>
    <property type="match status" value="1"/>
</dbReference>
<dbReference type="InterPro" id="IPR017896">
    <property type="entry name" value="4Fe4S_Fe-S-bd"/>
</dbReference>
<dbReference type="Gene3D" id="1.10.1060.10">
    <property type="entry name" value="Alpha-helical ferredoxin"/>
    <property type="match status" value="1"/>
</dbReference>
<comment type="caution">
    <text evidence="13">The sequence shown here is derived from an EMBL/GenBank/DDBJ whole genome shotgun (WGS) entry which is preliminary data.</text>
</comment>
<dbReference type="InterPro" id="IPR016171">
    <property type="entry name" value="Vanillyl_alc_oxidase_C-sub2"/>
</dbReference>
<keyword evidence="7" id="KW-0560">Oxidoreductase</keyword>
<dbReference type="InterPro" id="IPR017900">
    <property type="entry name" value="4Fe4S_Fe_S_CS"/>
</dbReference>
<comment type="similarity">
    <text evidence="2">Belongs to the FAD-binding oxidoreductase/transferase type 4 family.</text>
</comment>
<evidence type="ECO:0000256" key="9">
    <source>
        <dbReference type="ARBA" id="ARBA00023014"/>
    </source>
</evidence>
<keyword evidence="9" id="KW-0411">Iron-sulfur</keyword>
<keyword evidence="3" id="KW-0285">Flavoprotein</keyword>
<name>A0ABW3XA64_9ACTN</name>
<keyword evidence="6" id="KW-0809">Transit peptide</keyword>
<dbReference type="InterPro" id="IPR016166">
    <property type="entry name" value="FAD-bd_PCMH"/>
</dbReference>
<evidence type="ECO:0000259" key="11">
    <source>
        <dbReference type="PROSITE" id="PS51379"/>
    </source>
</evidence>
<evidence type="ECO:0000313" key="14">
    <source>
        <dbReference type="Proteomes" id="UP001597058"/>
    </source>
</evidence>
<sequence length="975" mass="102807">MSRTPSAPTPANPGERPSDLAALLRSCVDDPRRVSTDLPRRVAAAHDASPYLFAPQAVVRAASAAEVGALMAGARAAGLPLTLRSGGTSLAGQAGGDGVLVDVRSHWRKAEVLDDGLRVRLQPGLTVRQANARLARYGRRLGPDPASESACTIGGLVANNSSGMNCGTQDNAYHTMESLQFVLPSGTVIDSGAPDADERLRAKEPELHAGLLRLRDRVRTSPRARATVERLFAMKNTMGYGLNSFLDHTTPAELLAHLMIGSEGTLGFVGEAVFRTVPVLPHAATGLLILPGLAEATDALPALLAAGARTAELLDASSLRVAQLDPGSGTALRGLRVEHHAALLVEFAEDTPERLEEVAAAARPVLERLPAVTGTALTRGPKERARLWHLRKGLYTAVAGARRPGTTALLEDIAVPMDRLTRTCEGLIGLFDRHGYEDAVIFGHARDGNVHFMLTQDFDSQAETDRYARFTDDMVDLVLAAEGTLKAEHGTGRAMAPFVRRQYGDELYDVMRELKRLCDPAGVLNPGVLLDDDPAGHLRRLKSVPSVDPALDACVECGYCEPVCPTADVTTTPRQRIALQREIALAAAAGDDERRRELEGDYAYAAVDSCAADSLCVTACPVTIDTGAVMKRLRGERHSPLAQHAGRVAARHWATAVKGVRIGLGAAHAVPAPLTGAASKMMRRLGATDLVPAWSPDIPRGGGPRPAARHVPAARAVFFAACIGSVFASEEGDGPDRGTSGRGGSGGRASGSAGAFLSLCERAGVAVDVPELAGLCCGTPWQSKGYTEGHRAMAARTLDALWTASDHGRLPVVCDASSCTHGLGELAAALPEAERDRYTELRFVDSVTFTAETLLPLLPQAPRLDSLALHPTCSTVHLDITGDLRTVAEAVAGTVTVPDSWGCCAFAGDRGLLHPEVTAGATAAQAAEVNEREHDGYASCNRTCEMGMTRATGRPYRHVLELLADALDASEATAG</sequence>
<dbReference type="PANTHER" id="PTHR11748:SF111">
    <property type="entry name" value="D-LACTATE DEHYDROGENASE, MITOCHONDRIAL-RELATED"/>
    <property type="match status" value="1"/>
</dbReference>
<feature type="domain" description="4Fe-4S ferredoxin-type" evidence="11">
    <location>
        <begin position="543"/>
        <end position="574"/>
    </location>
</feature>
<dbReference type="Pfam" id="PF01565">
    <property type="entry name" value="FAD_binding_4"/>
    <property type="match status" value="1"/>
</dbReference>
<dbReference type="InterPro" id="IPR004113">
    <property type="entry name" value="FAD-bd_oxidored_4_C"/>
</dbReference>
<dbReference type="Gene3D" id="3.30.43.10">
    <property type="entry name" value="Uridine Diphospho-n-acetylenolpyruvylglucosamine Reductase, domain 2"/>
    <property type="match status" value="1"/>
</dbReference>
<comment type="cofactor">
    <cofactor evidence="1">
        <name>FAD</name>
        <dbReference type="ChEBI" id="CHEBI:57692"/>
    </cofactor>
</comment>
<dbReference type="InterPro" id="IPR016164">
    <property type="entry name" value="FAD-linked_Oxase-like_C"/>
</dbReference>
<evidence type="ECO:0000256" key="3">
    <source>
        <dbReference type="ARBA" id="ARBA00022630"/>
    </source>
</evidence>
<keyword evidence="4" id="KW-0479">Metal-binding</keyword>
<reference evidence="14" key="1">
    <citation type="journal article" date="2019" name="Int. J. Syst. Evol. Microbiol.">
        <title>The Global Catalogue of Microorganisms (GCM) 10K type strain sequencing project: providing services to taxonomists for standard genome sequencing and annotation.</title>
        <authorList>
            <consortium name="The Broad Institute Genomics Platform"/>
            <consortium name="The Broad Institute Genome Sequencing Center for Infectious Disease"/>
            <person name="Wu L."/>
            <person name="Ma J."/>
        </authorList>
    </citation>
    <scope>NUCLEOTIDE SEQUENCE [LARGE SCALE GENOMIC DNA]</scope>
    <source>
        <strain evidence="14">CGMCC 4.7020</strain>
    </source>
</reference>
<evidence type="ECO:0000256" key="7">
    <source>
        <dbReference type="ARBA" id="ARBA00023002"/>
    </source>
</evidence>
<dbReference type="InterPro" id="IPR016169">
    <property type="entry name" value="FAD-bd_PCMH_sub2"/>
</dbReference>
<dbReference type="EC" id="1.1.2.4" evidence="10"/>
<dbReference type="SUPFAM" id="SSF46548">
    <property type="entry name" value="alpha-helical ferredoxin"/>
    <property type="match status" value="1"/>
</dbReference>
<keyword evidence="14" id="KW-1185">Reference proteome</keyword>
<dbReference type="PROSITE" id="PS51387">
    <property type="entry name" value="FAD_PCMH"/>
    <property type="match status" value="1"/>
</dbReference>
<organism evidence="13 14">
    <name type="scientific">Streptomyces kaempferi</name>
    <dbReference type="NCBI Taxonomy" id="333725"/>
    <lineage>
        <taxon>Bacteria</taxon>
        <taxon>Bacillati</taxon>
        <taxon>Actinomycetota</taxon>
        <taxon>Actinomycetes</taxon>
        <taxon>Kitasatosporales</taxon>
        <taxon>Streptomycetaceae</taxon>
        <taxon>Streptomyces</taxon>
    </lineage>
</organism>
<evidence type="ECO:0000256" key="5">
    <source>
        <dbReference type="ARBA" id="ARBA00022827"/>
    </source>
</evidence>
<evidence type="ECO:0000313" key="13">
    <source>
        <dbReference type="EMBL" id="MFD1306336.1"/>
    </source>
</evidence>
<dbReference type="SUPFAM" id="SSF56176">
    <property type="entry name" value="FAD-binding/transporter-associated domain-like"/>
    <property type="match status" value="1"/>
</dbReference>